<dbReference type="PANTHER" id="PTHR43622">
    <property type="entry name" value="3-DEHYDROQUINATE SYNTHASE"/>
    <property type="match status" value="1"/>
</dbReference>
<keyword evidence="5 9" id="KW-0456">Lyase</keyword>
<name>A0AAU7UGJ6_9DEIO</name>
<dbReference type="Gene3D" id="1.20.1090.10">
    <property type="entry name" value="Dehydroquinate synthase-like - alpha domain"/>
    <property type="match status" value="1"/>
</dbReference>
<dbReference type="GO" id="GO:0008652">
    <property type="term" value="P:amino acid biosynthetic process"/>
    <property type="evidence" value="ECO:0007669"/>
    <property type="project" value="UniProtKB-KW"/>
</dbReference>
<organism evidence="9">
    <name type="scientific">Deinococcus sonorensis KR-87</name>
    <dbReference type="NCBI Taxonomy" id="694439"/>
    <lineage>
        <taxon>Bacteria</taxon>
        <taxon>Thermotogati</taxon>
        <taxon>Deinococcota</taxon>
        <taxon>Deinococci</taxon>
        <taxon>Deinococcales</taxon>
        <taxon>Deinococcaceae</taxon>
        <taxon>Deinococcus</taxon>
    </lineage>
</organism>
<dbReference type="NCBIfam" id="NF004852">
    <property type="entry name" value="PRK06203.1"/>
    <property type="match status" value="1"/>
</dbReference>
<evidence type="ECO:0000256" key="2">
    <source>
        <dbReference type="ARBA" id="ARBA00022605"/>
    </source>
</evidence>
<gene>
    <name evidence="9" type="ORF">ABOD76_21010</name>
</gene>
<evidence type="ECO:0000259" key="7">
    <source>
        <dbReference type="Pfam" id="PF01761"/>
    </source>
</evidence>
<dbReference type="Gene3D" id="3.40.50.1970">
    <property type="match status" value="1"/>
</dbReference>
<dbReference type="Pfam" id="PF24621">
    <property type="entry name" value="DHQS_C"/>
    <property type="match status" value="1"/>
</dbReference>
<protein>
    <submittedName>
        <fullName evidence="9">3-dehydroquinate synthase</fullName>
        <ecNumber evidence="9">4.2.3.4</ecNumber>
    </submittedName>
</protein>
<dbReference type="EC" id="4.2.3.4" evidence="9"/>
<evidence type="ECO:0000256" key="1">
    <source>
        <dbReference type="ARBA" id="ARBA00001911"/>
    </source>
</evidence>
<dbReference type="AlphaFoldDB" id="A0AAU7UGJ6"/>
<dbReference type="PANTHER" id="PTHR43622:SF7">
    <property type="entry name" value="3-DEHYDROQUINATE SYNTHASE, CHLOROPLASTIC"/>
    <property type="match status" value="1"/>
</dbReference>
<dbReference type="Pfam" id="PF01761">
    <property type="entry name" value="DHQ_synthase"/>
    <property type="match status" value="1"/>
</dbReference>
<feature type="region of interest" description="Disordered" evidence="6">
    <location>
        <begin position="1"/>
        <end position="26"/>
    </location>
</feature>
<dbReference type="InterPro" id="IPR050071">
    <property type="entry name" value="Dehydroquinate_synthase"/>
</dbReference>
<evidence type="ECO:0000256" key="5">
    <source>
        <dbReference type="ARBA" id="ARBA00023239"/>
    </source>
</evidence>
<evidence type="ECO:0000313" key="9">
    <source>
        <dbReference type="EMBL" id="XBV87531.1"/>
    </source>
</evidence>
<evidence type="ECO:0000256" key="4">
    <source>
        <dbReference type="ARBA" id="ARBA00023141"/>
    </source>
</evidence>
<dbReference type="InterPro" id="IPR030960">
    <property type="entry name" value="DHQS/DOIS_N"/>
</dbReference>
<dbReference type="SUPFAM" id="SSF56796">
    <property type="entry name" value="Dehydroquinate synthase-like"/>
    <property type="match status" value="1"/>
</dbReference>
<dbReference type="EMBL" id="CP158300">
    <property type="protein sequence ID" value="XBV87531.1"/>
    <property type="molecule type" value="Genomic_DNA"/>
</dbReference>
<geneLocation type="plasmid" evidence="9">
    <name>pDson02</name>
</geneLocation>
<dbReference type="GO" id="GO:0003856">
    <property type="term" value="F:3-dehydroquinate synthase activity"/>
    <property type="evidence" value="ECO:0007669"/>
    <property type="project" value="UniProtKB-EC"/>
</dbReference>
<comment type="cofactor">
    <cofactor evidence="1">
        <name>NAD(+)</name>
        <dbReference type="ChEBI" id="CHEBI:57540"/>
    </cofactor>
</comment>
<sequence length="424" mass="46378">MKTELQGSTVRPGSLAAQLDSAPSPSSRTIQQQVVVTFRYPVQFTRGLFDPANRTLLDALPLQDRPARLLFVLDDGFVAQHPALQGQIERYVAQHASRLELAGPLLSVPGGEAVKHDPAQVDTVREAINRGGIDRHSYVVVVGGGAVIDMAGYAAATAHRGVRLIRIPTTVLSQNDSAVGVKNSVNRYGKKNWLGTFAPPFAVLNDLDFLVTLPDRDWLGGLSEAVKVALLKDPAFFRELEAGAPALRDRNLDAMDRAVYRCAELHLQHIAGSGDAFEQGSSRPLDFGHWAAHKLEALTHYELRHGEAVAIGIALDSTYSFLAGLLPEADWQRIIRLFQTLGLATFHPRLLDHLDDPAHPAGVLAGLNEFREHLGGVLTIMLLRSVGQPLEVHDMQLDLLRQAILRLQTLSKEETSWPTPTPVH</sequence>
<keyword evidence="3" id="KW-0520">NAD</keyword>
<feature type="domain" description="3-dehydroquinate synthase C-terminal" evidence="8">
    <location>
        <begin position="221"/>
        <end position="347"/>
    </location>
</feature>
<evidence type="ECO:0000256" key="3">
    <source>
        <dbReference type="ARBA" id="ARBA00023027"/>
    </source>
</evidence>
<keyword evidence="2" id="KW-0028">Amino-acid biosynthesis</keyword>
<evidence type="ECO:0000256" key="6">
    <source>
        <dbReference type="SAM" id="MobiDB-lite"/>
    </source>
</evidence>
<dbReference type="GO" id="GO:0009073">
    <property type="term" value="P:aromatic amino acid family biosynthetic process"/>
    <property type="evidence" value="ECO:0007669"/>
    <property type="project" value="UniProtKB-KW"/>
</dbReference>
<keyword evidence="9" id="KW-0614">Plasmid</keyword>
<evidence type="ECO:0000259" key="8">
    <source>
        <dbReference type="Pfam" id="PF24621"/>
    </source>
</evidence>
<keyword evidence="4" id="KW-0057">Aromatic amino acid biosynthesis</keyword>
<dbReference type="RefSeq" id="WP_350245680.1">
    <property type="nucleotide sequence ID" value="NZ_CP158300.1"/>
</dbReference>
<proteinExistence type="predicted"/>
<feature type="domain" description="3-dehydroquinate synthase N-terminal" evidence="7">
    <location>
        <begin position="107"/>
        <end position="218"/>
    </location>
</feature>
<reference evidence="9" key="1">
    <citation type="submission" date="2024-06" db="EMBL/GenBank/DDBJ databases">
        <title>Draft Genome Sequence of Deinococcus sonorensis Type Strain KR-87, a Biofilm Producing Representative of the Genus Deinococcus.</title>
        <authorList>
            <person name="Boren L.S."/>
            <person name="Grosso R.A."/>
            <person name="Hugenberg-Cox A.N."/>
            <person name="Hill J.T.E."/>
            <person name="Albert C.M."/>
            <person name="Tuohy J.M."/>
        </authorList>
    </citation>
    <scope>NUCLEOTIDE SEQUENCE</scope>
    <source>
        <strain evidence="9">KR-87</strain>
        <plasmid evidence="9">pDson02</plasmid>
    </source>
</reference>
<feature type="compositionally biased region" description="Polar residues" evidence="6">
    <location>
        <begin position="1"/>
        <end position="11"/>
    </location>
</feature>
<dbReference type="CDD" id="cd08198">
    <property type="entry name" value="DHQS-like"/>
    <property type="match status" value="1"/>
</dbReference>
<dbReference type="InterPro" id="IPR056179">
    <property type="entry name" value="DHQS_C"/>
</dbReference>
<dbReference type="KEGG" id="dsc:ABOD76_21010"/>
<accession>A0AAU7UGJ6</accession>